<dbReference type="NCBIfam" id="TIGR03082">
    <property type="entry name" value="Gneg_AbrB_dup"/>
    <property type="match status" value="2"/>
</dbReference>
<keyword evidence="1" id="KW-1133">Transmembrane helix</keyword>
<reference evidence="2 3" key="1">
    <citation type="submission" date="2014-07" db="EMBL/GenBank/DDBJ databases">
        <title>Genome Sequence of Rhodococcus opacus Strain R7, a Biodegrader of Mono- and Polycyclic Aromatic Hydrocarbons.</title>
        <authorList>
            <person name="Di Gennaro P."/>
            <person name="Zampolli J."/>
            <person name="Presti I."/>
            <person name="Cappelletti M."/>
            <person name="D'Ursi P."/>
            <person name="Orro A."/>
            <person name="Mezzelani A."/>
            <person name="Milanesi L."/>
        </authorList>
    </citation>
    <scope>NUCLEOTIDE SEQUENCE [LARGE SCALE GENOMIC DNA]</scope>
    <source>
        <strain evidence="2 3">R7</strain>
    </source>
</reference>
<feature type="transmembrane region" description="Helical" evidence="1">
    <location>
        <begin position="44"/>
        <end position="61"/>
    </location>
</feature>
<feature type="transmembrane region" description="Helical" evidence="1">
    <location>
        <begin position="250"/>
        <end position="270"/>
    </location>
</feature>
<evidence type="ECO:0000256" key="1">
    <source>
        <dbReference type="SAM" id="Phobius"/>
    </source>
</evidence>
<accession>A0A076EJI1</accession>
<dbReference type="EMBL" id="CP008947">
    <property type="protein sequence ID" value="AII05831.1"/>
    <property type="molecule type" value="Genomic_DNA"/>
</dbReference>
<proteinExistence type="predicted"/>
<evidence type="ECO:0000313" key="3">
    <source>
        <dbReference type="Proteomes" id="UP000028488"/>
    </source>
</evidence>
<dbReference type="InterPro" id="IPR007820">
    <property type="entry name" value="AbrB_fam"/>
</dbReference>
<dbReference type="GO" id="GO:0010468">
    <property type="term" value="P:regulation of gene expression"/>
    <property type="evidence" value="ECO:0007669"/>
    <property type="project" value="InterPro"/>
</dbReference>
<gene>
    <name evidence="2" type="ORF">EP51_15025</name>
</gene>
<dbReference type="PANTHER" id="PTHR38457:SF1">
    <property type="entry name" value="REGULATOR ABRB-RELATED"/>
    <property type="match status" value="1"/>
</dbReference>
<evidence type="ECO:0000313" key="2">
    <source>
        <dbReference type="EMBL" id="AII05831.1"/>
    </source>
</evidence>
<sequence>MNDVHTTERSVPTRASDLRSRGLRWAALIALSVGGWALGESVGLTAAGLFSALIVAATLAVTGRGPSRVPRPLGKLAQGVLASAVGLMVHRDTIAALGSMWVPVVSIAAATLMLSVAAGALLALHRDVDAVTGSLAMTAGGATGLVAMARELGGDDRVVAVVQYLRVALVVVSMPMIVTFGFRADTGAETVTTTDGGGSEWYVSLPVLALFIVGGTAVASLVRLPAPATLGPLAVSAGFELGGWSDAVTVPPMLMTAALILIGWQAGLAFDRASLRAIGRILPYAALLTLLVGAACAGLGVLLSHLTGASLLEAYLATTPGGLAAVLAVSASTASNVTFVAAAQVLRLVIMLVTTPLMAKAFAHFSSRRRRA</sequence>
<dbReference type="PANTHER" id="PTHR38457">
    <property type="entry name" value="REGULATOR ABRB-RELATED"/>
    <property type="match status" value="1"/>
</dbReference>
<organism evidence="2 3">
    <name type="scientific">Rhodococcus opacus</name>
    <name type="common">Nocardia opaca</name>
    <dbReference type="NCBI Taxonomy" id="37919"/>
    <lineage>
        <taxon>Bacteria</taxon>
        <taxon>Bacillati</taxon>
        <taxon>Actinomycetota</taxon>
        <taxon>Actinomycetes</taxon>
        <taxon>Mycobacteriales</taxon>
        <taxon>Nocardiaceae</taxon>
        <taxon>Rhodococcus</taxon>
    </lineage>
</organism>
<keyword evidence="1" id="KW-0812">Transmembrane</keyword>
<dbReference type="Pfam" id="PF05145">
    <property type="entry name" value="AbrB"/>
    <property type="match status" value="1"/>
</dbReference>
<dbReference type="Proteomes" id="UP000028488">
    <property type="component" value="Chromosome"/>
</dbReference>
<feature type="transmembrane region" description="Helical" evidence="1">
    <location>
        <begin position="282"/>
        <end position="303"/>
    </location>
</feature>
<feature type="transmembrane region" description="Helical" evidence="1">
    <location>
        <begin position="101"/>
        <end position="124"/>
    </location>
</feature>
<dbReference type="GO" id="GO:0016020">
    <property type="term" value="C:membrane"/>
    <property type="evidence" value="ECO:0007669"/>
    <property type="project" value="InterPro"/>
</dbReference>
<protein>
    <submittedName>
        <fullName evidence="2">Membrane protein</fullName>
    </submittedName>
</protein>
<dbReference type="PIRSF" id="PIRSF038991">
    <property type="entry name" value="Protein_AbrB"/>
    <property type="match status" value="1"/>
</dbReference>
<dbReference type="RefSeq" id="WP_128639737.1">
    <property type="nucleotide sequence ID" value="NZ_CP008947.1"/>
</dbReference>
<feature type="transmembrane region" description="Helical" evidence="1">
    <location>
        <begin position="323"/>
        <end position="350"/>
    </location>
</feature>
<dbReference type="InterPro" id="IPR017516">
    <property type="entry name" value="AbrB_dup"/>
</dbReference>
<feature type="transmembrane region" description="Helical" evidence="1">
    <location>
        <begin position="202"/>
        <end position="222"/>
    </location>
</feature>
<name>A0A076EJI1_RHOOP</name>
<dbReference type="AlphaFoldDB" id="A0A076EJI1"/>
<feature type="transmembrane region" description="Helical" evidence="1">
    <location>
        <begin position="161"/>
        <end position="182"/>
    </location>
</feature>
<feature type="transmembrane region" description="Helical" evidence="1">
    <location>
        <begin position="22"/>
        <end position="38"/>
    </location>
</feature>
<keyword evidence="1" id="KW-0472">Membrane</keyword>
<dbReference type="eggNOG" id="COG3180">
    <property type="taxonomic scope" value="Bacteria"/>
</dbReference>